<name>A0ABW9RUI5_9BACT</name>
<evidence type="ECO:0000256" key="1">
    <source>
        <dbReference type="ARBA" id="ARBA00004141"/>
    </source>
</evidence>
<organism evidence="8 9">
    <name type="scientific">Fulvivirga kasyanovii</name>
    <dbReference type="NCBI Taxonomy" id="396812"/>
    <lineage>
        <taxon>Bacteria</taxon>
        <taxon>Pseudomonadati</taxon>
        <taxon>Bacteroidota</taxon>
        <taxon>Cytophagia</taxon>
        <taxon>Cytophagales</taxon>
        <taxon>Fulvivirgaceae</taxon>
        <taxon>Fulvivirga</taxon>
    </lineage>
</organism>
<feature type="transmembrane region" description="Helical" evidence="6">
    <location>
        <begin position="71"/>
        <end position="91"/>
    </location>
</feature>
<keyword evidence="3 6" id="KW-0812">Transmembrane</keyword>
<comment type="caution">
    <text evidence="8">The sequence shown here is derived from an EMBL/GenBank/DDBJ whole genome shotgun (WGS) entry which is preliminary data.</text>
</comment>
<evidence type="ECO:0000256" key="6">
    <source>
        <dbReference type="SAM" id="Phobius"/>
    </source>
</evidence>
<keyword evidence="4 6" id="KW-1133">Transmembrane helix</keyword>
<feature type="transmembrane region" description="Helical" evidence="6">
    <location>
        <begin position="126"/>
        <end position="144"/>
    </location>
</feature>
<feature type="domain" description="EamA" evidence="7">
    <location>
        <begin position="13"/>
        <end position="144"/>
    </location>
</feature>
<evidence type="ECO:0000256" key="3">
    <source>
        <dbReference type="ARBA" id="ARBA00022692"/>
    </source>
</evidence>
<evidence type="ECO:0000259" key="7">
    <source>
        <dbReference type="Pfam" id="PF00892"/>
    </source>
</evidence>
<dbReference type="Proteomes" id="UP000798808">
    <property type="component" value="Unassembled WGS sequence"/>
</dbReference>
<feature type="transmembrane region" description="Helical" evidence="6">
    <location>
        <begin position="193"/>
        <end position="211"/>
    </location>
</feature>
<evidence type="ECO:0000256" key="2">
    <source>
        <dbReference type="ARBA" id="ARBA00007362"/>
    </source>
</evidence>
<accession>A0ABW9RUI5</accession>
<comment type="subcellular location">
    <subcellularLocation>
        <location evidence="1">Membrane</location>
        <topology evidence="1">Multi-pass membrane protein</topology>
    </subcellularLocation>
</comment>
<dbReference type="InterPro" id="IPR037185">
    <property type="entry name" value="EmrE-like"/>
</dbReference>
<keyword evidence="9" id="KW-1185">Reference proteome</keyword>
<dbReference type="EMBL" id="SMLW01000646">
    <property type="protein sequence ID" value="MTI27892.1"/>
    <property type="molecule type" value="Genomic_DNA"/>
</dbReference>
<dbReference type="InterPro" id="IPR050638">
    <property type="entry name" value="AA-Vitamin_Transporters"/>
</dbReference>
<comment type="similarity">
    <text evidence="2">Belongs to the EamA transporter family.</text>
</comment>
<dbReference type="RefSeq" id="WP_155174890.1">
    <property type="nucleotide sequence ID" value="NZ_BAAAFL010000017.1"/>
</dbReference>
<feature type="transmembrane region" description="Helical" evidence="6">
    <location>
        <begin position="12"/>
        <end position="34"/>
    </location>
</feature>
<dbReference type="SUPFAM" id="SSF103481">
    <property type="entry name" value="Multidrug resistance efflux transporter EmrE"/>
    <property type="match status" value="2"/>
</dbReference>
<dbReference type="PANTHER" id="PTHR32322:SF2">
    <property type="entry name" value="EAMA DOMAIN-CONTAINING PROTEIN"/>
    <property type="match status" value="1"/>
</dbReference>
<sequence length="328" mass="36014">MSKLQQTNKLLIVLSFAAIYLIWGTTYLVIAIGLEEIPPFLMASMRFIIAGSMLAAYCIYKKEKMPSATSIIKNAILGLIILTGGQGLLIWSEQYITSGYASILSATLPIWFVIMDRSNWKTYFSSPYIIMGVVLGFMGILLLFKDTLSASTFSESGLMQLYGTIAVLIGAICWVIGTLYNRSKPAPGSMYSNLAWQLLMASPICLFISFSTGEFSGFDLAAVTYKGWLSVVYLAIAGSIIAFIAYTWLLTKLPSAIVSTYAYINPVVAVILGWYLAEEVVTNFQLIGMVVILGSAILVNITKSQVQSKSLHEEDEEPEVKPVMKLKS</sequence>
<evidence type="ECO:0000256" key="5">
    <source>
        <dbReference type="ARBA" id="ARBA00023136"/>
    </source>
</evidence>
<gene>
    <name evidence="8" type="ORF">E1163_23245</name>
</gene>
<feature type="transmembrane region" description="Helical" evidence="6">
    <location>
        <begin position="231"/>
        <end position="249"/>
    </location>
</feature>
<feature type="transmembrane region" description="Helical" evidence="6">
    <location>
        <begin position="283"/>
        <end position="301"/>
    </location>
</feature>
<evidence type="ECO:0000313" key="8">
    <source>
        <dbReference type="EMBL" id="MTI27892.1"/>
    </source>
</evidence>
<feature type="transmembrane region" description="Helical" evidence="6">
    <location>
        <begin position="159"/>
        <end position="181"/>
    </location>
</feature>
<evidence type="ECO:0000256" key="4">
    <source>
        <dbReference type="ARBA" id="ARBA00022989"/>
    </source>
</evidence>
<proteinExistence type="inferred from homology"/>
<dbReference type="PANTHER" id="PTHR32322">
    <property type="entry name" value="INNER MEMBRANE TRANSPORTER"/>
    <property type="match status" value="1"/>
</dbReference>
<feature type="transmembrane region" description="Helical" evidence="6">
    <location>
        <begin position="256"/>
        <end position="277"/>
    </location>
</feature>
<reference evidence="8 9" key="1">
    <citation type="submission" date="2019-02" db="EMBL/GenBank/DDBJ databases">
        <authorList>
            <person name="Goldberg S.R."/>
            <person name="Haltli B.A."/>
            <person name="Correa H."/>
            <person name="Russell K.G."/>
        </authorList>
    </citation>
    <scope>NUCLEOTIDE SEQUENCE [LARGE SCALE GENOMIC DNA]</scope>
    <source>
        <strain evidence="8 9">JCM 16186</strain>
    </source>
</reference>
<feature type="domain" description="EamA" evidence="7">
    <location>
        <begin position="162"/>
        <end position="300"/>
    </location>
</feature>
<feature type="transmembrane region" description="Helical" evidence="6">
    <location>
        <begin position="97"/>
        <end position="114"/>
    </location>
</feature>
<protein>
    <submittedName>
        <fullName evidence="8">EamA family transporter</fullName>
    </submittedName>
</protein>
<keyword evidence="5 6" id="KW-0472">Membrane</keyword>
<dbReference type="InterPro" id="IPR000620">
    <property type="entry name" value="EamA_dom"/>
</dbReference>
<feature type="transmembrane region" description="Helical" evidence="6">
    <location>
        <begin position="40"/>
        <end position="59"/>
    </location>
</feature>
<dbReference type="Pfam" id="PF00892">
    <property type="entry name" value="EamA"/>
    <property type="match status" value="2"/>
</dbReference>
<evidence type="ECO:0000313" key="9">
    <source>
        <dbReference type="Proteomes" id="UP000798808"/>
    </source>
</evidence>